<proteinExistence type="predicted"/>
<evidence type="ECO:0000313" key="1">
    <source>
        <dbReference type="EMBL" id="KAG8534795.1"/>
    </source>
</evidence>
<name>A0AAV6YJ98_ENGPU</name>
<protein>
    <submittedName>
        <fullName evidence="1">Uncharacterized protein</fullName>
    </submittedName>
</protein>
<organism evidence="1 2">
    <name type="scientific">Engystomops pustulosus</name>
    <name type="common">Tungara frog</name>
    <name type="synonym">Physalaemus pustulosus</name>
    <dbReference type="NCBI Taxonomy" id="76066"/>
    <lineage>
        <taxon>Eukaryota</taxon>
        <taxon>Metazoa</taxon>
        <taxon>Chordata</taxon>
        <taxon>Craniata</taxon>
        <taxon>Vertebrata</taxon>
        <taxon>Euteleostomi</taxon>
        <taxon>Amphibia</taxon>
        <taxon>Batrachia</taxon>
        <taxon>Anura</taxon>
        <taxon>Neobatrachia</taxon>
        <taxon>Hyloidea</taxon>
        <taxon>Leptodactylidae</taxon>
        <taxon>Leiuperinae</taxon>
        <taxon>Engystomops</taxon>
    </lineage>
</organism>
<sequence length="84" mass="9934">MGEMPESEKLTLCTCGISLTKSLNWTNNFPINFTLFKQIILYKIHRHKIQNCHNSNKHSEYTIPLQNHYIFGFPQQFKSCRDTD</sequence>
<comment type="caution">
    <text evidence="1">The sequence shown here is derived from an EMBL/GenBank/DDBJ whole genome shotgun (WGS) entry which is preliminary data.</text>
</comment>
<reference evidence="1" key="1">
    <citation type="thesis" date="2020" institute="ProQuest LLC" country="789 East Eisenhower Parkway, Ann Arbor, MI, USA">
        <title>Comparative Genomics and Chromosome Evolution.</title>
        <authorList>
            <person name="Mudd A.B."/>
        </authorList>
    </citation>
    <scope>NUCLEOTIDE SEQUENCE</scope>
    <source>
        <strain evidence="1">237g6f4</strain>
        <tissue evidence="1">Blood</tissue>
    </source>
</reference>
<accession>A0AAV6YJ98</accession>
<dbReference type="AlphaFoldDB" id="A0AAV6YJ98"/>
<dbReference type="Proteomes" id="UP000824782">
    <property type="component" value="Unassembled WGS sequence"/>
</dbReference>
<dbReference type="EMBL" id="WNYA01090423">
    <property type="protein sequence ID" value="KAG8534795.1"/>
    <property type="molecule type" value="Genomic_DNA"/>
</dbReference>
<keyword evidence="2" id="KW-1185">Reference proteome</keyword>
<evidence type="ECO:0000313" key="2">
    <source>
        <dbReference type="Proteomes" id="UP000824782"/>
    </source>
</evidence>
<gene>
    <name evidence="1" type="ORF">GDO81_018520</name>
</gene>